<dbReference type="EMBL" id="JAGIYQ010000026">
    <property type="protein sequence ID" value="MBP0727347.1"/>
    <property type="molecule type" value="Genomic_DNA"/>
</dbReference>
<gene>
    <name evidence="1" type="ORF">J5Y03_19590</name>
</gene>
<dbReference type="AlphaFoldDB" id="A0A940NN29"/>
<keyword evidence="2" id="KW-1185">Reference proteome</keyword>
<dbReference type="RefSeq" id="WP_209407685.1">
    <property type="nucleotide sequence ID" value="NZ_JAGIYQ010000026.1"/>
</dbReference>
<accession>A0A940NN29</accession>
<protein>
    <submittedName>
        <fullName evidence="1">Uncharacterized protein</fullName>
    </submittedName>
</protein>
<reference evidence="1" key="1">
    <citation type="submission" date="2021-04" db="EMBL/GenBank/DDBJ databases">
        <title>Genome seq and assembly of Bacillus sp.</title>
        <authorList>
            <person name="Chhetri G."/>
        </authorList>
    </citation>
    <scope>NUCLEOTIDE SEQUENCE</scope>
    <source>
        <strain evidence="1">RG28</strain>
    </source>
</reference>
<evidence type="ECO:0000313" key="2">
    <source>
        <dbReference type="Proteomes" id="UP000682134"/>
    </source>
</evidence>
<sequence>MIERRFANRSEWKRVVERSYVQSYLDTKEFKGYITLLKVIKVRVPLHVQYNNEREHMEILSNKI</sequence>
<proteinExistence type="predicted"/>
<evidence type="ECO:0000313" key="1">
    <source>
        <dbReference type="EMBL" id="MBP0727347.1"/>
    </source>
</evidence>
<organism evidence="1 2">
    <name type="scientific">Gottfriedia endophytica</name>
    <dbReference type="NCBI Taxonomy" id="2820819"/>
    <lineage>
        <taxon>Bacteria</taxon>
        <taxon>Bacillati</taxon>
        <taxon>Bacillota</taxon>
        <taxon>Bacilli</taxon>
        <taxon>Bacillales</taxon>
        <taxon>Bacillaceae</taxon>
        <taxon>Gottfriedia</taxon>
    </lineage>
</organism>
<name>A0A940NN29_9BACI</name>
<comment type="caution">
    <text evidence="1">The sequence shown here is derived from an EMBL/GenBank/DDBJ whole genome shotgun (WGS) entry which is preliminary data.</text>
</comment>
<dbReference type="Proteomes" id="UP000682134">
    <property type="component" value="Unassembled WGS sequence"/>
</dbReference>